<dbReference type="GeneID" id="45693795"/>
<dbReference type="InterPro" id="IPR026276">
    <property type="entry name" value="Baseplate_GpP"/>
</dbReference>
<feature type="region of interest" description="Disordered" evidence="1">
    <location>
        <begin position="360"/>
        <end position="389"/>
    </location>
</feature>
<evidence type="ECO:0000259" key="2">
    <source>
        <dbReference type="Pfam" id="PF21683"/>
    </source>
</evidence>
<proteinExistence type="predicted"/>
<dbReference type="Pfam" id="PF21683">
    <property type="entry name" value="GpP-like_1st"/>
    <property type="match status" value="1"/>
</dbReference>
<dbReference type="PIRSF" id="PIRSF004440">
    <property type="entry name" value="GpP"/>
    <property type="match status" value="1"/>
</dbReference>
<gene>
    <name evidence="4" type="ORF">I6H06_05240</name>
    <name evidence="5" type="ORF">NFI99_11670</name>
</gene>
<dbReference type="Proteomes" id="UP001056386">
    <property type="component" value="Chromosome 2"/>
</dbReference>
<dbReference type="EMBL" id="CP099583">
    <property type="protein sequence ID" value="USS42830.1"/>
    <property type="molecule type" value="Genomic_DNA"/>
</dbReference>
<dbReference type="Gene3D" id="2.30.300.10">
    <property type="entry name" value="Baseplate protein-like domain - beta roll fold"/>
    <property type="match status" value="1"/>
</dbReference>
<dbReference type="EMBL" id="CP065600">
    <property type="protein sequence ID" value="QPQ91125.1"/>
    <property type="molecule type" value="Genomic_DNA"/>
</dbReference>
<organism evidence="4 6">
    <name type="scientific">Burkholderia glumae</name>
    <name type="common">Pseudomonas glumae</name>
    <dbReference type="NCBI Taxonomy" id="337"/>
    <lineage>
        <taxon>Bacteria</taxon>
        <taxon>Pseudomonadati</taxon>
        <taxon>Pseudomonadota</taxon>
        <taxon>Betaproteobacteria</taxon>
        <taxon>Burkholderiales</taxon>
        <taxon>Burkholderiaceae</taxon>
        <taxon>Burkholderia</taxon>
    </lineage>
</organism>
<dbReference type="InterPro" id="IPR023399">
    <property type="entry name" value="Baseplate-like_2-layer_sand"/>
</dbReference>
<evidence type="ECO:0000313" key="6">
    <source>
        <dbReference type="Proteomes" id="UP000594892"/>
    </source>
</evidence>
<reference evidence="5" key="2">
    <citation type="submission" date="2022-06" db="EMBL/GenBank/DDBJ databases">
        <title>Draft genome sequence of Burkholderia glumae strain GR20004 isolated from rice panicle showing bacterial panicle blight.</title>
        <authorList>
            <person name="Choi S.Y."/>
            <person name="Lee Y.H."/>
        </authorList>
    </citation>
    <scope>NUCLEOTIDE SEQUENCE</scope>
    <source>
        <strain evidence="5">GR20004</strain>
    </source>
</reference>
<dbReference type="AlphaFoldDB" id="A0AAP9Y441"/>
<accession>A0AAP9Y441</accession>
<evidence type="ECO:0000313" key="7">
    <source>
        <dbReference type="Proteomes" id="UP001056386"/>
    </source>
</evidence>
<evidence type="ECO:0008006" key="8">
    <source>
        <dbReference type="Google" id="ProtNLM"/>
    </source>
</evidence>
<dbReference type="SUPFAM" id="SSF69279">
    <property type="entry name" value="Phage tail proteins"/>
    <property type="match status" value="2"/>
</dbReference>
<keyword evidence="7" id="KW-1185">Reference proteome</keyword>
<dbReference type="Gene3D" id="3.30.1920.10">
    <property type="entry name" value="Baseplate protein-like domains - 2 layer sandwich fold"/>
    <property type="match status" value="1"/>
</dbReference>
<evidence type="ECO:0000259" key="3">
    <source>
        <dbReference type="Pfam" id="PF22255"/>
    </source>
</evidence>
<dbReference type="RefSeq" id="WP_015878168.1">
    <property type="nucleotide sequence ID" value="NZ_CP021075.1"/>
</dbReference>
<feature type="compositionally biased region" description="Basic residues" evidence="1">
    <location>
        <begin position="364"/>
        <end position="375"/>
    </location>
</feature>
<dbReference type="Gene3D" id="3.55.50.10">
    <property type="entry name" value="Baseplate protein-like domains"/>
    <property type="match status" value="1"/>
</dbReference>
<dbReference type="Proteomes" id="UP000594892">
    <property type="component" value="Chromosome 1"/>
</dbReference>
<feature type="domain" description="Baseplate hub protein gp44/GpP-like second" evidence="3">
    <location>
        <begin position="100"/>
        <end position="182"/>
    </location>
</feature>
<sequence>MATKPEQFTRDDAKIYVTVNGRDYQGWLSSNIERSLETLSSRFTIPVSLIPGNPPNIKRQDAIKVRINDTLVVTGTVLAAEPFYKRDDCGLKVEGRSRSGDLVACSAIYQGGQWRNAKLDRIARDLCTPFGIDVTIDTDIGAPIRDLKVEHSETVVDVLSRAARLRGVLVTTDAQGRVLITRAGKEKSHGAIVRGVNVISMESVGTDAERHSDYFCYGQGNVTHRSSLQTLEVGSTAADPVKAFKKAIQQKAQAKDPEMRRYLPLVINANGNNDASDMQRLVDHTMRVRRGHAYGLKYVVEGWTWKGKPWEINTRVPIYDDIAGLDGDEWLICEVKQSVELKEGDVTELLVRPKEAYDTGPLKTKMKRRQGKGKRGKDGAVLEVKGDPS</sequence>
<evidence type="ECO:0000313" key="4">
    <source>
        <dbReference type="EMBL" id="QPQ91125.1"/>
    </source>
</evidence>
<reference evidence="4 6" key="1">
    <citation type="submission" date="2020-12" db="EMBL/GenBank/DDBJ databases">
        <title>FDA dAtabase for Regulatory Grade micrObial Sequences (FDA-ARGOS): Supporting development and validation of Infectious Disease Dx tests.</title>
        <authorList>
            <person name="Minogue T."/>
            <person name="Wolcott M."/>
            <person name="Wasieloski L."/>
            <person name="Aguilar W."/>
            <person name="Moore D."/>
            <person name="Jaissle J."/>
            <person name="Tallon L."/>
            <person name="Sadzewicz L."/>
            <person name="Zhao X."/>
            <person name="Boylan J."/>
            <person name="Ott S."/>
            <person name="Bowen H."/>
            <person name="Vavikolanu K."/>
            <person name="Mehta A."/>
            <person name="Aluvathingal J."/>
            <person name="Nadendla S."/>
            <person name="Yan Y."/>
            <person name="Sichtig H."/>
        </authorList>
    </citation>
    <scope>NUCLEOTIDE SEQUENCE [LARGE SCALE GENOMIC DNA]</scope>
    <source>
        <strain evidence="4 6">FDAARGOS_949</strain>
    </source>
</reference>
<feature type="compositionally biased region" description="Basic and acidic residues" evidence="1">
    <location>
        <begin position="376"/>
        <end position="389"/>
    </location>
</feature>
<protein>
    <recommendedName>
        <fullName evidence="8">Phage tail protein</fullName>
    </recommendedName>
</protein>
<evidence type="ECO:0000313" key="5">
    <source>
        <dbReference type="EMBL" id="USS42830.1"/>
    </source>
</evidence>
<evidence type="ECO:0000256" key="1">
    <source>
        <dbReference type="SAM" id="MobiDB-lite"/>
    </source>
</evidence>
<name>A0AAP9Y441_BURGL</name>
<dbReference type="InterPro" id="IPR053981">
    <property type="entry name" value="Gp44/GpP-like_2nd"/>
</dbReference>
<dbReference type="InterPro" id="IPR049354">
    <property type="entry name" value="GpP-like_N"/>
</dbReference>
<dbReference type="Pfam" id="PF22255">
    <property type="entry name" value="Gp44-like_2nd"/>
    <property type="match status" value="1"/>
</dbReference>
<feature type="domain" description="Baseplate hub protein gp44-like N-terminal" evidence="2">
    <location>
        <begin position="15"/>
        <end position="97"/>
    </location>
</feature>